<evidence type="ECO:0000313" key="2">
    <source>
        <dbReference type="WBParaSite" id="mrna-Wban_03215"/>
    </source>
</evidence>
<reference evidence="2" key="3">
    <citation type="submission" date="2024-02" db="UniProtKB">
        <authorList>
            <consortium name="WormBaseParasite"/>
        </authorList>
    </citation>
    <scope>IDENTIFICATION</scope>
    <source>
        <strain evidence="2">pt0022</strain>
    </source>
</reference>
<proteinExistence type="predicted"/>
<name>A0AAF5PNG1_WUCBA</name>
<evidence type="ECO:0000313" key="1">
    <source>
        <dbReference type="Proteomes" id="UP000093561"/>
    </source>
</evidence>
<protein>
    <submittedName>
        <fullName evidence="2">Uncharacterized protein</fullName>
    </submittedName>
</protein>
<organism evidence="1 2">
    <name type="scientific">Wuchereria bancrofti</name>
    <dbReference type="NCBI Taxonomy" id="6293"/>
    <lineage>
        <taxon>Eukaryota</taxon>
        <taxon>Metazoa</taxon>
        <taxon>Ecdysozoa</taxon>
        <taxon>Nematoda</taxon>
        <taxon>Chromadorea</taxon>
        <taxon>Rhabditida</taxon>
        <taxon>Spirurina</taxon>
        <taxon>Spiruromorpha</taxon>
        <taxon>Filarioidea</taxon>
        <taxon>Onchocercidae</taxon>
        <taxon>Wuchereria</taxon>
    </lineage>
</organism>
<dbReference type="AlphaFoldDB" id="A0AAF5PNG1"/>
<dbReference type="Proteomes" id="UP000093561">
    <property type="component" value="Unassembled WGS sequence"/>
</dbReference>
<reference evidence="1" key="2">
    <citation type="journal article" date="2016" name="Mol. Ecol.">
        <title>Population genomics of the filarial nematode parasite Wuchereria bancrofti from mosquitoes.</title>
        <authorList>
            <person name="Small S.T."/>
            <person name="Reimer L.J."/>
            <person name="Tisch D.J."/>
            <person name="King C.L."/>
            <person name="Christensen B.M."/>
            <person name="Siba P.M."/>
            <person name="Kazura J.W."/>
            <person name="Serre D."/>
            <person name="Zimmerman P.A."/>
        </authorList>
    </citation>
    <scope>NUCLEOTIDE SEQUENCE</scope>
    <source>
        <strain evidence="1">pt0022</strain>
    </source>
</reference>
<dbReference type="WBParaSite" id="mrna-Wban_03215">
    <property type="protein sequence ID" value="mrna-Wban_03215"/>
    <property type="gene ID" value="Wban_03215"/>
</dbReference>
<reference evidence="1" key="1">
    <citation type="submission" date="2015-03" db="EMBL/GenBank/DDBJ databases">
        <title>Wuchereria bancrofti Genome Sequencing Papua New Guinea Strain.</title>
        <authorList>
            <person name="Small S.T."/>
            <person name="Serre D."/>
            <person name="Zimmerman P.A."/>
        </authorList>
    </citation>
    <scope>NUCLEOTIDE SEQUENCE [LARGE SCALE GENOMIC DNA]</scope>
    <source>
        <strain evidence="1">pt0022</strain>
    </source>
</reference>
<accession>A0AAF5PNG1</accession>
<sequence length="38" mass="4633">MIILSCLIIIFVKRENLLVTIFEYSLNLFHCENLFSWR</sequence>